<dbReference type="SUPFAM" id="SSF50249">
    <property type="entry name" value="Nucleic acid-binding proteins"/>
    <property type="match status" value="1"/>
</dbReference>
<gene>
    <name evidence="1" type="primary">rplB</name>
    <name evidence="1" type="ORF">GUH15_06430</name>
</gene>
<dbReference type="Gene3D" id="2.40.50.140">
    <property type="entry name" value="Nucleic acid-binding proteins"/>
    <property type="match status" value="1"/>
</dbReference>
<evidence type="ECO:0000313" key="1">
    <source>
        <dbReference type="EMBL" id="MBD4335703.1"/>
    </source>
</evidence>
<name>A0A8I0GZQ9_XANCI</name>
<protein>
    <submittedName>
        <fullName evidence="1">50S ribosomal protein L2</fullName>
    </submittedName>
</protein>
<sequence>MAIKKYGPTTPGRRGMTVTDYSVLSKVAPERCLLEPMKKHSGRNNTG</sequence>
<dbReference type="InterPro" id="IPR012340">
    <property type="entry name" value="NA-bd_OB-fold"/>
</dbReference>
<accession>A0A8I0GZQ9</accession>
<comment type="caution">
    <text evidence="1">The sequence shown here is derived from an EMBL/GenBank/DDBJ whole genome shotgun (WGS) entry which is preliminary data.</text>
</comment>
<feature type="non-terminal residue" evidence="1">
    <location>
        <position position="47"/>
    </location>
</feature>
<dbReference type="Proteomes" id="UP000653002">
    <property type="component" value="Unassembled WGS sequence"/>
</dbReference>
<keyword evidence="1" id="KW-0687">Ribonucleoprotein</keyword>
<dbReference type="EMBL" id="JAABFR010000315">
    <property type="protein sequence ID" value="MBD4335703.1"/>
    <property type="molecule type" value="Genomic_DNA"/>
</dbReference>
<keyword evidence="1" id="KW-0689">Ribosomal protein</keyword>
<evidence type="ECO:0000313" key="2">
    <source>
        <dbReference type="Proteomes" id="UP000653002"/>
    </source>
</evidence>
<reference evidence="1" key="1">
    <citation type="submission" date="2020-01" db="EMBL/GenBank/DDBJ databases">
        <authorList>
            <person name="Richard D."/>
        </authorList>
    </citation>
    <scope>NUCLEOTIDE SEQUENCE</scope>
    <source>
        <strain evidence="1">JP541</strain>
    </source>
</reference>
<organism evidence="1 2">
    <name type="scientific">Xanthomonas citri pv. citri</name>
    <dbReference type="NCBI Taxonomy" id="611301"/>
    <lineage>
        <taxon>Bacteria</taxon>
        <taxon>Pseudomonadati</taxon>
        <taxon>Pseudomonadota</taxon>
        <taxon>Gammaproteobacteria</taxon>
        <taxon>Lysobacterales</taxon>
        <taxon>Lysobacteraceae</taxon>
        <taxon>Xanthomonas</taxon>
    </lineage>
</organism>
<dbReference type="AlphaFoldDB" id="A0A8I0GZQ9"/>
<dbReference type="GO" id="GO:0005840">
    <property type="term" value="C:ribosome"/>
    <property type="evidence" value="ECO:0007669"/>
    <property type="project" value="UniProtKB-KW"/>
</dbReference>
<proteinExistence type="predicted"/>